<keyword evidence="4" id="KW-0564">Palmitate</keyword>
<protein>
    <recommendedName>
        <fullName evidence="8">Extracellular solute-binding protein</fullName>
    </recommendedName>
</protein>
<proteinExistence type="predicted"/>
<dbReference type="RefSeq" id="WP_218093878.1">
    <property type="nucleotide sequence ID" value="NZ_CAJVAS010000021.1"/>
</dbReference>
<dbReference type="PANTHER" id="PTHR43649:SF33">
    <property type="entry name" value="POLYGALACTURONAN_RHAMNOGALACTURONAN-BINDING PROTEIN YTCQ"/>
    <property type="match status" value="1"/>
</dbReference>
<evidence type="ECO:0008006" key="8">
    <source>
        <dbReference type="Google" id="ProtNLM"/>
    </source>
</evidence>
<reference evidence="6" key="1">
    <citation type="submission" date="2021-06" db="EMBL/GenBank/DDBJ databases">
        <authorList>
            <person name="Criscuolo A."/>
        </authorList>
    </citation>
    <scope>NUCLEOTIDE SEQUENCE</scope>
    <source>
        <strain evidence="6">CIP111600</strain>
    </source>
</reference>
<gene>
    <name evidence="6" type="ORF">PAESOLCIP111_04149</name>
</gene>
<evidence type="ECO:0000256" key="2">
    <source>
        <dbReference type="ARBA" id="ARBA00022729"/>
    </source>
</evidence>
<sequence>MNSKWIGIFAAGSLMLTACGNGGSQAGNPGASEADVAKVANMPAEISFYMWSMSQSEFDYIAEQAKKKFPNYTLKAVPSTGSGGPTIDALVTADSMPDLFVGRGVATPDLQKSGLLYDIGDLMTKYKFDASRLDPLAFEQMKRETGGIIAGIPLSGTNGGLLHYNKDLFDKFGVPYPKDGMTWDDVYEIAKLMTRVEGGIQYRGFSDRWMETFFTQNPFGEPILSLTEDKAAVNSDKWRKIGENWKRFYTIPGLKFDSTTINKDLDWKEFIKGNSAMTTFVSRNFMDWNFAWDIVSMPTYKELPGIARLADFRSVYITSSSKNKDAAFQVAAWLASDDMQSKLTADTGLYPVLKNEEIKSKYMMNDPLYKGKNIKAASYNKVGPGMPGRKPGLTNVKAENMFMKELQKAVVENKDWNTVLRSAEEVINKAIQSEKAK</sequence>
<keyword evidence="5" id="KW-0449">Lipoprotein</keyword>
<comment type="caution">
    <text evidence="6">The sequence shown here is derived from an EMBL/GenBank/DDBJ whole genome shotgun (WGS) entry which is preliminary data.</text>
</comment>
<evidence type="ECO:0000313" key="6">
    <source>
        <dbReference type="EMBL" id="CAG7640567.1"/>
    </source>
</evidence>
<keyword evidence="1" id="KW-1003">Cell membrane</keyword>
<keyword evidence="3" id="KW-0472">Membrane</keyword>
<dbReference type="EMBL" id="CAJVAS010000021">
    <property type="protein sequence ID" value="CAG7640567.1"/>
    <property type="molecule type" value="Genomic_DNA"/>
</dbReference>
<name>A0A916NRD2_9BACL</name>
<evidence type="ECO:0000313" key="7">
    <source>
        <dbReference type="Proteomes" id="UP000693672"/>
    </source>
</evidence>
<dbReference type="AlphaFoldDB" id="A0A916NRD2"/>
<dbReference type="InterPro" id="IPR050490">
    <property type="entry name" value="Bact_solute-bd_prot1"/>
</dbReference>
<dbReference type="Pfam" id="PF13416">
    <property type="entry name" value="SBP_bac_8"/>
    <property type="match status" value="1"/>
</dbReference>
<evidence type="ECO:0000256" key="5">
    <source>
        <dbReference type="ARBA" id="ARBA00023288"/>
    </source>
</evidence>
<organism evidence="6 7">
    <name type="scientific">Paenibacillus solanacearum</name>
    <dbReference type="NCBI Taxonomy" id="2048548"/>
    <lineage>
        <taxon>Bacteria</taxon>
        <taxon>Bacillati</taxon>
        <taxon>Bacillota</taxon>
        <taxon>Bacilli</taxon>
        <taxon>Bacillales</taxon>
        <taxon>Paenibacillaceae</taxon>
        <taxon>Paenibacillus</taxon>
    </lineage>
</organism>
<keyword evidence="2" id="KW-0732">Signal</keyword>
<dbReference type="PROSITE" id="PS51257">
    <property type="entry name" value="PROKAR_LIPOPROTEIN"/>
    <property type="match status" value="1"/>
</dbReference>
<accession>A0A916NRD2</accession>
<keyword evidence="7" id="KW-1185">Reference proteome</keyword>
<dbReference type="PANTHER" id="PTHR43649">
    <property type="entry name" value="ARABINOSE-BINDING PROTEIN-RELATED"/>
    <property type="match status" value="1"/>
</dbReference>
<evidence type="ECO:0000256" key="1">
    <source>
        <dbReference type="ARBA" id="ARBA00022475"/>
    </source>
</evidence>
<evidence type="ECO:0000256" key="4">
    <source>
        <dbReference type="ARBA" id="ARBA00023139"/>
    </source>
</evidence>
<dbReference type="InterPro" id="IPR006059">
    <property type="entry name" value="SBP"/>
</dbReference>
<evidence type="ECO:0000256" key="3">
    <source>
        <dbReference type="ARBA" id="ARBA00023136"/>
    </source>
</evidence>
<dbReference type="Proteomes" id="UP000693672">
    <property type="component" value="Unassembled WGS sequence"/>
</dbReference>